<evidence type="ECO:0000256" key="1">
    <source>
        <dbReference type="SAM" id="MobiDB-lite"/>
    </source>
</evidence>
<feature type="compositionally biased region" description="Polar residues" evidence="1">
    <location>
        <begin position="22"/>
        <end position="38"/>
    </location>
</feature>
<name>A0A914P673_9BILA</name>
<feature type="region of interest" description="Disordered" evidence="1">
    <location>
        <begin position="1"/>
        <end position="89"/>
    </location>
</feature>
<protein>
    <submittedName>
        <fullName evidence="3">Uncharacterized protein</fullName>
    </submittedName>
</protein>
<organism evidence="2 3">
    <name type="scientific">Panagrolaimus davidi</name>
    <dbReference type="NCBI Taxonomy" id="227884"/>
    <lineage>
        <taxon>Eukaryota</taxon>
        <taxon>Metazoa</taxon>
        <taxon>Ecdysozoa</taxon>
        <taxon>Nematoda</taxon>
        <taxon>Chromadorea</taxon>
        <taxon>Rhabditida</taxon>
        <taxon>Tylenchina</taxon>
        <taxon>Panagrolaimomorpha</taxon>
        <taxon>Panagrolaimoidea</taxon>
        <taxon>Panagrolaimidae</taxon>
        <taxon>Panagrolaimus</taxon>
    </lineage>
</organism>
<proteinExistence type="predicted"/>
<reference evidence="3" key="1">
    <citation type="submission" date="2022-11" db="UniProtKB">
        <authorList>
            <consortium name="WormBaseParasite"/>
        </authorList>
    </citation>
    <scope>IDENTIFICATION</scope>
</reference>
<accession>A0A914P673</accession>
<dbReference type="AlphaFoldDB" id="A0A914P673"/>
<keyword evidence="2" id="KW-1185">Reference proteome</keyword>
<sequence>MAPPLTARTYSTYRYNLRKRPSTQNNNNTRAVSFNDIFSSDDETRPNTSKKSKKSRDKTFKPPTPDSSSSESSDSSSSSDESDNNNDEL</sequence>
<feature type="compositionally biased region" description="Acidic residues" evidence="1">
    <location>
        <begin position="80"/>
        <end position="89"/>
    </location>
</feature>
<dbReference type="WBParaSite" id="PDA_v2.g10203.t1">
    <property type="protein sequence ID" value="PDA_v2.g10203.t1"/>
    <property type="gene ID" value="PDA_v2.g10203"/>
</dbReference>
<evidence type="ECO:0000313" key="2">
    <source>
        <dbReference type="Proteomes" id="UP000887578"/>
    </source>
</evidence>
<feature type="compositionally biased region" description="Low complexity" evidence="1">
    <location>
        <begin position="66"/>
        <end position="79"/>
    </location>
</feature>
<dbReference type="Proteomes" id="UP000887578">
    <property type="component" value="Unplaced"/>
</dbReference>
<evidence type="ECO:0000313" key="3">
    <source>
        <dbReference type="WBParaSite" id="PDA_v2.g10203.t1"/>
    </source>
</evidence>